<sequence length="704" mass="79143">MSLFTKPSLDHSSYSTSSSITDLPSPSYHRHGDHKRVVVTTALPSKTPIPPQRFEVAIARKFKAHNSLYLQQFFMKMDTDKDGHITRADIYRAFHNLLGIDLTEKQLDTMLTRMMSISAAITTSNNREGEDEEDANSTSSLYYNTAHSETSTISSVSSAPSVLAGPALVLAGANQNNDRGKIRYTVFKKYILDTAESLSFSSSESEYGAISDLSPVVTSSKRHNAVQNTKTKQLSIVPPPNAVTYELRSTLRRLLQQHFKSSGLGGGMADTSLFLSMDKDHSGHITPGEFQRLVSSWGLELSPGQVKTILGNHYRGESNGIHLKEFIYLIEEMDDGHGLHQEMPWDHDDVDSLQTRSIALGRTEREYALRQEEKERTQKYNQTNHVLAKMLGEQIERKYQKVLNAFTFYNDNNLHQGTIKGKLSVYELHEMMNDLGIEVSTDRVLLLVKAFDSDADDFLGKSDFIKLIAYGFGEIDKQREMNDNESKGEYEKQITVTEDMPPKSEDRTKEKGEGHEKDFRQLVLSSSPLPLPVTKITLSLEESNQLASPKVTSIDGTTVSVRTVELKEKEKEQSTDIPPPPPVDASSSSQSTPLHQQSSTSLTTPLTDSAKDTDSTEKKVDELILKFRTALENRGMTPRKAFEMMDVNRSKFLTFDELKRGYKRMGVETSDELIHQSIRRFDPENTGKMKFHQLIKFLSSSLEG</sequence>
<keyword evidence="1" id="KW-0106">Calcium</keyword>
<reference evidence="4" key="1">
    <citation type="submission" date="2021-01" db="EMBL/GenBank/DDBJ databases">
        <authorList>
            <person name="Corre E."/>
            <person name="Pelletier E."/>
            <person name="Niang G."/>
            <person name="Scheremetjew M."/>
            <person name="Finn R."/>
            <person name="Kale V."/>
            <person name="Holt S."/>
            <person name="Cochrane G."/>
            <person name="Meng A."/>
            <person name="Brown T."/>
            <person name="Cohen L."/>
        </authorList>
    </citation>
    <scope>NUCLEOTIDE SEQUENCE</scope>
    <source>
        <strain evidence="4">GSO104</strain>
    </source>
</reference>
<feature type="region of interest" description="Disordered" evidence="2">
    <location>
        <begin position="480"/>
        <end position="523"/>
    </location>
</feature>
<dbReference type="PANTHER" id="PTHR20875">
    <property type="entry name" value="EF-HAND CALCIUM-BINDING DOMAIN-CONTAINING PROTEIN 6-RELATED"/>
    <property type="match status" value="1"/>
</dbReference>
<feature type="compositionally biased region" description="Basic and acidic residues" evidence="2">
    <location>
        <begin position="480"/>
        <end position="492"/>
    </location>
</feature>
<proteinExistence type="predicted"/>
<dbReference type="PROSITE" id="PS50222">
    <property type="entry name" value="EF_HAND_2"/>
    <property type="match status" value="3"/>
</dbReference>
<evidence type="ECO:0000259" key="3">
    <source>
        <dbReference type="PROSITE" id="PS50222"/>
    </source>
</evidence>
<dbReference type="InterPro" id="IPR002048">
    <property type="entry name" value="EF_hand_dom"/>
</dbReference>
<dbReference type="AlphaFoldDB" id="A0A7S4VXQ9"/>
<feature type="region of interest" description="Disordered" evidence="2">
    <location>
        <begin position="566"/>
        <end position="618"/>
    </location>
</feature>
<dbReference type="CDD" id="cd00051">
    <property type="entry name" value="EFh"/>
    <property type="match status" value="1"/>
</dbReference>
<dbReference type="SUPFAM" id="SSF47473">
    <property type="entry name" value="EF-hand"/>
    <property type="match status" value="3"/>
</dbReference>
<dbReference type="SMART" id="SM00054">
    <property type="entry name" value="EFh"/>
    <property type="match status" value="4"/>
</dbReference>
<feature type="compositionally biased region" description="Low complexity" evidence="2">
    <location>
        <begin position="10"/>
        <end position="27"/>
    </location>
</feature>
<feature type="domain" description="EF-hand" evidence="3">
    <location>
        <begin position="65"/>
        <end position="100"/>
    </location>
</feature>
<dbReference type="InterPro" id="IPR018247">
    <property type="entry name" value="EF_Hand_1_Ca_BS"/>
</dbReference>
<evidence type="ECO:0000256" key="1">
    <source>
        <dbReference type="ARBA" id="ARBA00022837"/>
    </source>
</evidence>
<dbReference type="GO" id="GO:0005509">
    <property type="term" value="F:calcium ion binding"/>
    <property type="evidence" value="ECO:0007669"/>
    <property type="project" value="InterPro"/>
</dbReference>
<gene>
    <name evidence="4" type="ORF">DBRI00130_LOCUS15856</name>
</gene>
<feature type="compositionally biased region" description="Basic and acidic residues" evidence="2">
    <location>
        <begin position="500"/>
        <end position="520"/>
    </location>
</feature>
<dbReference type="InterPro" id="IPR011992">
    <property type="entry name" value="EF-hand-dom_pair"/>
</dbReference>
<accession>A0A7S4VXQ9</accession>
<dbReference type="PANTHER" id="PTHR20875:SF0">
    <property type="entry name" value="GH12158P"/>
    <property type="match status" value="1"/>
</dbReference>
<feature type="compositionally biased region" description="Low complexity" evidence="2">
    <location>
        <begin position="584"/>
        <end position="607"/>
    </location>
</feature>
<dbReference type="EMBL" id="HBNS01019958">
    <property type="protein sequence ID" value="CAE4609029.1"/>
    <property type="molecule type" value="Transcribed_RNA"/>
</dbReference>
<name>A0A7S4VXQ9_9STRA</name>
<dbReference type="Pfam" id="PF13202">
    <property type="entry name" value="EF-hand_5"/>
    <property type="match status" value="2"/>
</dbReference>
<protein>
    <recommendedName>
        <fullName evidence="3">EF-hand domain-containing protein</fullName>
    </recommendedName>
</protein>
<dbReference type="InterPro" id="IPR052603">
    <property type="entry name" value="EFCB6"/>
</dbReference>
<evidence type="ECO:0000256" key="2">
    <source>
        <dbReference type="SAM" id="MobiDB-lite"/>
    </source>
</evidence>
<feature type="region of interest" description="Disordered" evidence="2">
    <location>
        <begin position="1"/>
        <end position="32"/>
    </location>
</feature>
<feature type="domain" description="EF-hand" evidence="3">
    <location>
        <begin position="273"/>
        <end position="300"/>
    </location>
</feature>
<evidence type="ECO:0000313" key="4">
    <source>
        <dbReference type="EMBL" id="CAE4609029.1"/>
    </source>
</evidence>
<feature type="compositionally biased region" description="Basic and acidic residues" evidence="2">
    <location>
        <begin position="609"/>
        <end position="618"/>
    </location>
</feature>
<feature type="domain" description="EF-hand" evidence="3">
    <location>
        <begin position="639"/>
        <end position="668"/>
    </location>
</feature>
<dbReference type="Gene3D" id="1.10.238.10">
    <property type="entry name" value="EF-hand"/>
    <property type="match status" value="4"/>
</dbReference>
<dbReference type="PROSITE" id="PS00018">
    <property type="entry name" value="EF_HAND_1"/>
    <property type="match status" value="4"/>
</dbReference>
<organism evidence="4">
    <name type="scientific">Ditylum brightwellii</name>
    <dbReference type="NCBI Taxonomy" id="49249"/>
    <lineage>
        <taxon>Eukaryota</taxon>
        <taxon>Sar</taxon>
        <taxon>Stramenopiles</taxon>
        <taxon>Ochrophyta</taxon>
        <taxon>Bacillariophyta</taxon>
        <taxon>Mediophyceae</taxon>
        <taxon>Lithodesmiophycidae</taxon>
        <taxon>Lithodesmiales</taxon>
        <taxon>Lithodesmiaceae</taxon>
        <taxon>Ditylum</taxon>
    </lineage>
</organism>